<keyword evidence="1" id="KW-0812">Transmembrane</keyword>
<organism evidence="2 3">
    <name type="scientific">Pseudomonas arcuscaelestis</name>
    <dbReference type="NCBI Taxonomy" id="2710591"/>
    <lineage>
        <taxon>Bacteria</taxon>
        <taxon>Pseudomonadati</taxon>
        <taxon>Pseudomonadota</taxon>
        <taxon>Gammaproteobacteria</taxon>
        <taxon>Pseudomonadales</taxon>
        <taxon>Pseudomonadaceae</taxon>
        <taxon>Pseudomonas</taxon>
    </lineage>
</organism>
<feature type="transmembrane region" description="Helical" evidence="1">
    <location>
        <begin position="51"/>
        <end position="72"/>
    </location>
</feature>
<reference evidence="2 3" key="1">
    <citation type="submission" date="2020-08" db="EMBL/GenBank/DDBJ databases">
        <title>Description of novel Pseudomonas species.</title>
        <authorList>
            <person name="Duman M."/>
            <person name="Mulet M."/>
            <person name="Altun S."/>
            <person name="Saticioglu I.B."/>
            <person name="Lalucat J."/>
            <person name="Garcia-Valdes E."/>
        </authorList>
    </citation>
    <scope>NUCLEOTIDE SEQUENCE [LARGE SCALE GENOMIC DNA]</scope>
    <source>
        <strain evidence="2 3">P66</strain>
    </source>
</reference>
<dbReference type="RefSeq" id="WP_203584617.1">
    <property type="nucleotide sequence ID" value="NZ_JACOPV010000008.1"/>
</dbReference>
<comment type="caution">
    <text evidence="2">The sequence shown here is derived from an EMBL/GenBank/DDBJ whole genome shotgun (WGS) entry which is preliminary data.</text>
</comment>
<proteinExistence type="predicted"/>
<feature type="transmembrane region" description="Helical" evidence="1">
    <location>
        <begin position="78"/>
        <end position="95"/>
    </location>
</feature>
<gene>
    <name evidence="2" type="ORF">H8F21_14005</name>
</gene>
<dbReference type="EMBL" id="JACOPV010000008">
    <property type="protein sequence ID" value="MBM5458678.1"/>
    <property type="molecule type" value="Genomic_DNA"/>
</dbReference>
<evidence type="ECO:0000256" key="1">
    <source>
        <dbReference type="SAM" id="Phobius"/>
    </source>
</evidence>
<keyword evidence="1" id="KW-1133">Transmembrane helix</keyword>
<evidence type="ECO:0008006" key="4">
    <source>
        <dbReference type="Google" id="ProtNLM"/>
    </source>
</evidence>
<dbReference type="Proteomes" id="UP000745663">
    <property type="component" value="Unassembled WGS sequence"/>
</dbReference>
<evidence type="ECO:0000313" key="2">
    <source>
        <dbReference type="EMBL" id="MBM5458678.1"/>
    </source>
</evidence>
<evidence type="ECO:0000313" key="3">
    <source>
        <dbReference type="Proteomes" id="UP000745663"/>
    </source>
</evidence>
<name>A0ABS2C035_9PSED</name>
<accession>A0ABS2C035</accession>
<keyword evidence="3" id="KW-1185">Reference proteome</keyword>
<sequence length="100" mass="11444">MTVQCDEISLIREKWRNGEATGDEIRHCLALIEQKEKQKEVRARRERRWTIARGLLTFLMVLGAMCNLFYSVPGPRGMATLCGLVALAYAFELRARVTES</sequence>
<keyword evidence="1" id="KW-0472">Membrane</keyword>
<protein>
    <recommendedName>
        <fullName evidence="4">DUF2335 domain-containing protein</fullName>
    </recommendedName>
</protein>